<evidence type="ECO:0000313" key="2">
    <source>
        <dbReference type="EMBL" id="KAF0926416.1"/>
    </source>
</evidence>
<gene>
    <name evidence="2" type="ORF">E2562_024138</name>
</gene>
<keyword evidence="1" id="KW-0812">Transmembrane</keyword>
<proteinExistence type="predicted"/>
<comment type="caution">
    <text evidence="2">The sequence shown here is derived from an EMBL/GenBank/DDBJ whole genome shotgun (WGS) entry which is preliminary data.</text>
</comment>
<reference evidence="2 3" key="1">
    <citation type="submission" date="2019-11" db="EMBL/GenBank/DDBJ databases">
        <title>Whole genome sequence of Oryza granulata.</title>
        <authorList>
            <person name="Li W."/>
        </authorList>
    </citation>
    <scope>NUCLEOTIDE SEQUENCE [LARGE SCALE GENOMIC DNA]</scope>
    <source>
        <strain evidence="3">cv. Menghai</strain>
        <tissue evidence="2">Leaf</tissue>
    </source>
</reference>
<organism evidence="2 3">
    <name type="scientific">Oryza meyeriana var. granulata</name>
    <dbReference type="NCBI Taxonomy" id="110450"/>
    <lineage>
        <taxon>Eukaryota</taxon>
        <taxon>Viridiplantae</taxon>
        <taxon>Streptophyta</taxon>
        <taxon>Embryophyta</taxon>
        <taxon>Tracheophyta</taxon>
        <taxon>Spermatophyta</taxon>
        <taxon>Magnoliopsida</taxon>
        <taxon>Liliopsida</taxon>
        <taxon>Poales</taxon>
        <taxon>Poaceae</taxon>
        <taxon>BOP clade</taxon>
        <taxon>Oryzoideae</taxon>
        <taxon>Oryzeae</taxon>
        <taxon>Oryzinae</taxon>
        <taxon>Oryza</taxon>
        <taxon>Oryza meyeriana</taxon>
    </lineage>
</organism>
<keyword evidence="1" id="KW-1133">Transmembrane helix</keyword>
<keyword evidence="3" id="KW-1185">Reference proteome</keyword>
<evidence type="ECO:0000256" key="1">
    <source>
        <dbReference type="SAM" id="Phobius"/>
    </source>
</evidence>
<evidence type="ECO:0000313" key="3">
    <source>
        <dbReference type="Proteomes" id="UP000479710"/>
    </source>
</evidence>
<keyword evidence="1" id="KW-0472">Membrane</keyword>
<sequence length="82" mass="9416">MTCRPCYCAVPWAEKVQVILYLCISTYVWTRRMSTFPGNMRRMSTFPTSLEDLKELKEIIGIMATLLAGFMRTASCVFLLPI</sequence>
<dbReference type="AlphaFoldDB" id="A0A6G1EP73"/>
<dbReference type="EMBL" id="SPHZ02000003">
    <property type="protein sequence ID" value="KAF0926416.1"/>
    <property type="molecule type" value="Genomic_DNA"/>
</dbReference>
<protein>
    <submittedName>
        <fullName evidence="2">Uncharacterized protein</fullName>
    </submittedName>
</protein>
<dbReference type="Proteomes" id="UP000479710">
    <property type="component" value="Unassembled WGS sequence"/>
</dbReference>
<accession>A0A6G1EP73</accession>
<feature type="transmembrane region" description="Helical" evidence="1">
    <location>
        <begin position="59"/>
        <end position="80"/>
    </location>
</feature>
<name>A0A6G1EP73_9ORYZ</name>